<dbReference type="RefSeq" id="WP_112138062.1">
    <property type="nucleotide sequence ID" value="NZ_CP016181.1"/>
</dbReference>
<evidence type="ECO:0000313" key="1">
    <source>
        <dbReference type="EMBL" id="AWY00435.1"/>
    </source>
</evidence>
<protein>
    <recommendedName>
        <fullName evidence="3">DUF1853 domain-containing protein</fullName>
    </recommendedName>
</protein>
<sequence length="287" mass="33351">MISDQVKNPYVKDLCWLVEGHYIEQDFNLGPHWVADVNVRLLELDRDPRALVAAISACKSHFLGSYFESLFSFAIANLSNLVICLEHFQIEKDGQTLGEVDMLVETPNGELHQFEIAIKFYLERLDLYPHHWIGPNKNDSLLKKVSRAREHQLLILQTQKGREAISHVAKNRIPHTNLLIFGRLYSALTSCENIDQWLSQNERGGWVRVSDLFLLMPYFSYFLTLEKPHWMAAPNINDDFSFFSLQSTYNLVGYFLRDDRPKHVFLCQSLNETSTEKRSVFIVPDSW</sequence>
<dbReference type="AlphaFoldDB" id="A0A2Z4PSN8"/>
<dbReference type="Proteomes" id="UP000249898">
    <property type="component" value="Chromosome"/>
</dbReference>
<dbReference type="Pfam" id="PF08907">
    <property type="entry name" value="DUF1853"/>
    <property type="match status" value="1"/>
</dbReference>
<gene>
    <name evidence="1" type="ORF">A8139_10815</name>
</gene>
<proteinExistence type="predicted"/>
<evidence type="ECO:0000313" key="2">
    <source>
        <dbReference type="Proteomes" id="UP000249898"/>
    </source>
</evidence>
<dbReference type="InterPro" id="IPR015003">
    <property type="entry name" value="DUF1853"/>
</dbReference>
<reference evidence="1 2" key="1">
    <citation type="submission" date="2016-06" db="EMBL/GenBank/DDBJ databases">
        <title>The sequenced genome of the ice-adhering bacterium Marinomonas primoryensis, from Antarctica.</title>
        <authorList>
            <person name="Graham L."/>
            <person name="Vance T.D.R."/>
            <person name="Davies P.L."/>
        </authorList>
    </citation>
    <scope>NUCLEOTIDE SEQUENCE [LARGE SCALE GENOMIC DNA]</scope>
    <source>
        <strain evidence="1 2">AceL</strain>
    </source>
</reference>
<accession>A0A2Z4PSN8</accession>
<dbReference type="EMBL" id="CP016181">
    <property type="protein sequence ID" value="AWY00435.1"/>
    <property type="molecule type" value="Genomic_DNA"/>
</dbReference>
<dbReference type="OrthoDB" id="378654at2"/>
<organism evidence="1 2">
    <name type="scientific">Marinomonas primoryensis</name>
    <dbReference type="NCBI Taxonomy" id="178399"/>
    <lineage>
        <taxon>Bacteria</taxon>
        <taxon>Pseudomonadati</taxon>
        <taxon>Pseudomonadota</taxon>
        <taxon>Gammaproteobacteria</taxon>
        <taxon>Oceanospirillales</taxon>
        <taxon>Oceanospirillaceae</taxon>
        <taxon>Marinomonas</taxon>
    </lineage>
</organism>
<evidence type="ECO:0008006" key="3">
    <source>
        <dbReference type="Google" id="ProtNLM"/>
    </source>
</evidence>
<name>A0A2Z4PSN8_9GAMM</name>